<keyword evidence="2" id="KW-1185">Reference proteome</keyword>
<comment type="caution">
    <text evidence="1">The sequence shown here is derived from an EMBL/GenBank/DDBJ whole genome shotgun (WGS) entry which is preliminary data.</text>
</comment>
<evidence type="ECO:0000313" key="2">
    <source>
        <dbReference type="Proteomes" id="UP001239111"/>
    </source>
</evidence>
<proteinExistence type="predicted"/>
<evidence type="ECO:0000313" key="1">
    <source>
        <dbReference type="EMBL" id="KAJ8685019.1"/>
    </source>
</evidence>
<gene>
    <name evidence="1" type="ORF">QAD02_020812</name>
</gene>
<name>A0ACC2PNZ1_9HYME</name>
<dbReference type="Proteomes" id="UP001239111">
    <property type="component" value="Chromosome 1"/>
</dbReference>
<accession>A0ACC2PNZ1</accession>
<sequence>MNQDPAENFFGDCKSMCYRNNAPTTQQFGPIFRTALIKNLSGKHSIDDNNCMPDQGDFLITWDKHAQRVRLTLLTNDGEIDLSFSYDPKKVPFRSKSIMFPPLSDILKDCSSKVKNCTQCFEILKSVNCVNTLVNKYQECKLILIEALPNVFHMPRIVARLSNELMKKVFFNASIECSENHIHAHQIFSSCLSTKYILSVISYLNRVMDGKVIVNETERLNSVIKMAHDIHLKTLYKKNRAIVKPTNA</sequence>
<reference evidence="1" key="1">
    <citation type="submission" date="2023-04" db="EMBL/GenBank/DDBJ databases">
        <title>A chromosome-level genome assembly of the parasitoid wasp Eretmocerus hayati.</title>
        <authorList>
            <person name="Zhong Y."/>
            <person name="Liu S."/>
            <person name="Liu Y."/>
        </authorList>
    </citation>
    <scope>NUCLEOTIDE SEQUENCE</scope>
    <source>
        <strain evidence="1">ZJU_SS_LIU_2023</strain>
    </source>
</reference>
<dbReference type="EMBL" id="CM056741">
    <property type="protein sequence ID" value="KAJ8685019.1"/>
    <property type="molecule type" value="Genomic_DNA"/>
</dbReference>
<organism evidence="1 2">
    <name type="scientific">Eretmocerus hayati</name>
    <dbReference type="NCBI Taxonomy" id="131215"/>
    <lineage>
        <taxon>Eukaryota</taxon>
        <taxon>Metazoa</taxon>
        <taxon>Ecdysozoa</taxon>
        <taxon>Arthropoda</taxon>
        <taxon>Hexapoda</taxon>
        <taxon>Insecta</taxon>
        <taxon>Pterygota</taxon>
        <taxon>Neoptera</taxon>
        <taxon>Endopterygota</taxon>
        <taxon>Hymenoptera</taxon>
        <taxon>Apocrita</taxon>
        <taxon>Proctotrupomorpha</taxon>
        <taxon>Chalcidoidea</taxon>
        <taxon>Aphelinidae</taxon>
        <taxon>Aphelininae</taxon>
        <taxon>Eretmocerus</taxon>
    </lineage>
</organism>
<protein>
    <submittedName>
        <fullName evidence="1">Uncharacterized protein</fullName>
    </submittedName>
</protein>